<keyword evidence="2 5" id="KW-0812">Transmembrane</keyword>
<keyword evidence="4 5" id="KW-0472">Membrane</keyword>
<keyword evidence="8" id="KW-1185">Reference proteome</keyword>
<dbReference type="InterPro" id="IPR004864">
    <property type="entry name" value="LEA_2"/>
</dbReference>
<name>A0AAV5BPY9_ELECO</name>
<organism evidence="7 8">
    <name type="scientific">Eleusine coracana subsp. coracana</name>
    <dbReference type="NCBI Taxonomy" id="191504"/>
    <lineage>
        <taxon>Eukaryota</taxon>
        <taxon>Viridiplantae</taxon>
        <taxon>Streptophyta</taxon>
        <taxon>Embryophyta</taxon>
        <taxon>Tracheophyta</taxon>
        <taxon>Spermatophyta</taxon>
        <taxon>Magnoliopsida</taxon>
        <taxon>Liliopsida</taxon>
        <taxon>Poales</taxon>
        <taxon>Poaceae</taxon>
        <taxon>PACMAD clade</taxon>
        <taxon>Chloridoideae</taxon>
        <taxon>Cynodonteae</taxon>
        <taxon>Eleusininae</taxon>
        <taxon>Eleusine</taxon>
    </lineage>
</organism>
<protein>
    <recommendedName>
        <fullName evidence="6">Late embryogenesis abundant protein LEA-2 subgroup domain-containing protein</fullName>
    </recommendedName>
</protein>
<dbReference type="EMBL" id="BQKI01000002">
    <property type="protein sequence ID" value="GJM87952.1"/>
    <property type="molecule type" value="Genomic_DNA"/>
</dbReference>
<evidence type="ECO:0000256" key="5">
    <source>
        <dbReference type="SAM" id="Phobius"/>
    </source>
</evidence>
<evidence type="ECO:0000256" key="3">
    <source>
        <dbReference type="ARBA" id="ARBA00022989"/>
    </source>
</evidence>
<keyword evidence="3 5" id="KW-1133">Transmembrane helix</keyword>
<evidence type="ECO:0000259" key="6">
    <source>
        <dbReference type="Pfam" id="PF03168"/>
    </source>
</evidence>
<feature type="transmembrane region" description="Helical" evidence="5">
    <location>
        <begin position="12"/>
        <end position="32"/>
    </location>
</feature>
<accession>A0AAV5BPY9</accession>
<dbReference type="InterPro" id="IPR044839">
    <property type="entry name" value="NDR1-like"/>
</dbReference>
<evidence type="ECO:0000256" key="1">
    <source>
        <dbReference type="ARBA" id="ARBA00004167"/>
    </source>
</evidence>
<dbReference type="Proteomes" id="UP001054889">
    <property type="component" value="Unassembled WGS sequence"/>
</dbReference>
<dbReference type="PANTHER" id="PTHR31415">
    <property type="entry name" value="OS05G0367900 PROTEIN"/>
    <property type="match status" value="1"/>
</dbReference>
<dbReference type="AlphaFoldDB" id="A0AAV5BPY9"/>
<dbReference type="GO" id="GO:0005886">
    <property type="term" value="C:plasma membrane"/>
    <property type="evidence" value="ECO:0007669"/>
    <property type="project" value="TreeGrafter"/>
</dbReference>
<dbReference type="GO" id="GO:0098542">
    <property type="term" value="P:defense response to other organism"/>
    <property type="evidence" value="ECO:0007669"/>
    <property type="project" value="InterPro"/>
</dbReference>
<evidence type="ECO:0000256" key="2">
    <source>
        <dbReference type="ARBA" id="ARBA00022692"/>
    </source>
</evidence>
<sequence length="199" mass="21390">MCCMGRCVRKCIEGIFGLVISAGIVVLIYWAIFQPRQIRATVASAALSNLTVASSAVSYTLAVNLTLYNPSTRVNIYYDTVDARLRFGDAVLAAAATAASPAEFYQRRKATDVVRVEFDGRGVAVDGGVAGEMEKEVKAATVRLEVDVDLRVRYVFRIFKLRQKPRIRCSLSVPVKAEGGGGAAVGGVLGSGDRCSVKY</sequence>
<dbReference type="PANTHER" id="PTHR31415:SF16">
    <property type="entry name" value="HARPIN-INDUCED PROTEIN 1 CONTAINING PROTEIN"/>
    <property type="match status" value="1"/>
</dbReference>
<gene>
    <name evidence="7" type="primary">ga03964</name>
    <name evidence="7" type="ORF">PR202_ga03964</name>
</gene>
<dbReference type="Pfam" id="PF03168">
    <property type="entry name" value="LEA_2"/>
    <property type="match status" value="1"/>
</dbReference>
<proteinExistence type="predicted"/>
<evidence type="ECO:0000313" key="8">
    <source>
        <dbReference type="Proteomes" id="UP001054889"/>
    </source>
</evidence>
<evidence type="ECO:0000256" key="4">
    <source>
        <dbReference type="ARBA" id="ARBA00023136"/>
    </source>
</evidence>
<feature type="domain" description="Late embryogenesis abundant protein LEA-2 subgroup" evidence="6">
    <location>
        <begin position="65"/>
        <end position="167"/>
    </location>
</feature>
<comment type="subcellular location">
    <subcellularLocation>
        <location evidence="1">Membrane</location>
        <topology evidence="1">Single-pass membrane protein</topology>
    </subcellularLocation>
</comment>
<reference evidence="7" key="2">
    <citation type="submission" date="2021-12" db="EMBL/GenBank/DDBJ databases">
        <title>Resequencing data analysis of finger millet.</title>
        <authorList>
            <person name="Hatakeyama M."/>
            <person name="Aluri S."/>
            <person name="Balachadran M.T."/>
            <person name="Sivarajan S.R."/>
            <person name="Poveda L."/>
            <person name="Shimizu-Inatsugi R."/>
            <person name="Schlapbach R."/>
            <person name="Sreeman S.M."/>
            <person name="Shimizu K.K."/>
        </authorList>
    </citation>
    <scope>NUCLEOTIDE SEQUENCE</scope>
</reference>
<evidence type="ECO:0000313" key="7">
    <source>
        <dbReference type="EMBL" id="GJM87952.1"/>
    </source>
</evidence>
<reference evidence="7" key="1">
    <citation type="journal article" date="2018" name="DNA Res.">
        <title>Multiple hybrid de novo genome assembly of finger millet, an orphan allotetraploid crop.</title>
        <authorList>
            <person name="Hatakeyama M."/>
            <person name="Aluri S."/>
            <person name="Balachadran M.T."/>
            <person name="Sivarajan S.R."/>
            <person name="Patrignani A."/>
            <person name="Gruter S."/>
            <person name="Poveda L."/>
            <person name="Shimizu-Inatsugi R."/>
            <person name="Baeten J."/>
            <person name="Francoijs K.J."/>
            <person name="Nataraja K.N."/>
            <person name="Reddy Y.A.N."/>
            <person name="Phadnis S."/>
            <person name="Ravikumar R.L."/>
            <person name="Schlapbach R."/>
            <person name="Sreeman S.M."/>
            <person name="Shimizu K.K."/>
        </authorList>
    </citation>
    <scope>NUCLEOTIDE SEQUENCE</scope>
</reference>
<comment type="caution">
    <text evidence="7">The sequence shown here is derived from an EMBL/GenBank/DDBJ whole genome shotgun (WGS) entry which is preliminary data.</text>
</comment>
<dbReference type="GO" id="GO:0009506">
    <property type="term" value="C:plasmodesma"/>
    <property type="evidence" value="ECO:0007669"/>
    <property type="project" value="TreeGrafter"/>
</dbReference>